<reference evidence="4" key="1">
    <citation type="journal article" date="2024" name="IScience">
        <title>Strigolactones Initiate the Formation of Haustorium-like Structures in Castilleja.</title>
        <authorList>
            <person name="Buerger M."/>
            <person name="Peterson D."/>
            <person name="Chory J."/>
        </authorList>
    </citation>
    <scope>NUCLEOTIDE SEQUENCE [LARGE SCALE GENOMIC DNA]</scope>
</reference>
<dbReference type="Pfam" id="PF07460">
    <property type="entry name" value="NUMOD3"/>
    <property type="match status" value="1"/>
</dbReference>
<feature type="domain" description="Nuclease associated modular" evidence="2">
    <location>
        <begin position="97"/>
        <end position="123"/>
    </location>
</feature>
<dbReference type="PANTHER" id="PTHR34199">
    <property type="entry name" value="NUMOD3 MOTIF FAMILY PROTEIN, EXPRESSED"/>
    <property type="match status" value="1"/>
</dbReference>
<evidence type="ECO:0000313" key="3">
    <source>
        <dbReference type="EMBL" id="KAL3636909.1"/>
    </source>
</evidence>
<dbReference type="PANTHER" id="PTHR34199:SF1">
    <property type="entry name" value="HISTONE-LYSINE N-METHYLTRANSFERASE, H3 LYSINE-79 SPECIFIC-LIKE PROTEIN"/>
    <property type="match status" value="1"/>
</dbReference>
<organism evidence="3 4">
    <name type="scientific">Castilleja foliolosa</name>
    <dbReference type="NCBI Taxonomy" id="1961234"/>
    <lineage>
        <taxon>Eukaryota</taxon>
        <taxon>Viridiplantae</taxon>
        <taxon>Streptophyta</taxon>
        <taxon>Embryophyta</taxon>
        <taxon>Tracheophyta</taxon>
        <taxon>Spermatophyta</taxon>
        <taxon>Magnoliopsida</taxon>
        <taxon>eudicotyledons</taxon>
        <taxon>Gunneridae</taxon>
        <taxon>Pentapetalae</taxon>
        <taxon>asterids</taxon>
        <taxon>lamiids</taxon>
        <taxon>Lamiales</taxon>
        <taxon>Orobanchaceae</taxon>
        <taxon>Pedicularideae</taxon>
        <taxon>Castillejinae</taxon>
        <taxon>Castilleja</taxon>
    </lineage>
</organism>
<dbReference type="EMBL" id="JAVIJP010000026">
    <property type="protein sequence ID" value="KAL3636909.1"/>
    <property type="molecule type" value="Genomic_DNA"/>
</dbReference>
<comment type="caution">
    <text evidence="3">The sequence shown here is derived from an EMBL/GenBank/DDBJ whole genome shotgun (WGS) entry which is preliminary data.</text>
</comment>
<sequence>MSQTILPKFAYVIEQTSYFPSRVYLAKNICSCAGSFHFSSIEAQKDNIYTRQIIRSCKGLNSDIFEKPNSNDRLRVDICSQESVDNEDDKEIQRRIKIGLANKGKVPWNKGCKHSEETRERIRSRTKEALKDPKVKSLVRKKMSEAPRALSNQTKAKIRASLTSLWGTRLKWKRSREKFLQLWARSIATAAKKGGIDEQELDWDSYDKLKQEIALLQTERTAEKAKVKEMARVRADRAAEVKAEKMARLAQKRRQREENAKARGLSVRKRNRKSKEEKEKLAEFLEEKLKERLLKSPGKRMNMIHKKKSAVNQVSSQHQRPWEKLDLDFANGLRQENSLADQIRFAKNRKSEQLLDQL</sequence>
<keyword evidence="4" id="KW-1185">Reference proteome</keyword>
<evidence type="ECO:0000259" key="2">
    <source>
        <dbReference type="Pfam" id="PF07460"/>
    </source>
</evidence>
<dbReference type="Proteomes" id="UP001632038">
    <property type="component" value="Unassembled WGS sequence"/>
</dbReference>
<name>A0ABD3D6S5_9LAMI</name>
<evidence type="ECO:0000256" key="1">
    <source>
        <dbReference type="SAM" id="MobiDB-lite"/>
    </source>
</evidence>
<accession>A0ABD3D6S5</accession>
<proteinExistence type="predicted"/>
<dbReference type="InterPro" id="IPR003611">
    <property type="entry name" value="NUMOD3"/>
</dbReference>
<gene>
    <name evidence="3" type="ORF">CASFOL_019208</name>
</gene>
<protein>
    <recommendedName>
        <fullName evidence="2">Nuclease associated modular domain-containing protein</fullName>
    </recommendedName>
</protein>
<evidence type="ECO:0000313" key="4">
    <source>
        <dbReference type="Proteomes" id="UP001632038"/>
    </source>
</evidence>
<dbReference type="AlphaFoldDB" id="A0ABD3D6S5"/>
<feature type="region of interest" description="Disordered" evidence="1">
    <location>
        <begin position="250"/>
        <end position="278"/>
    </location>
</feature>